<dbReference type="OrthoDB" id="9795199at2"/>
<dbReference type="STRING" id="1220578.FPE01S_01_17470"/>
<dbReference type="PROSITE" id="PS51186">
    <property type="entry name" value="GNAT"/>
    <property type="match status" value="1"/>
</dbReference>
<dbReference type="Proteomes" id="UP000033121">
    <property type="component" value="Unassembled WGS sequence"/>
</dbReference>
<dbReference type="AlphaFoldDB" id="A0A0E9MYQ6"/>
<proteinExistence type="predicted"/>
<dbReference type="RefSeq" id="WP_046368357.1">
    <property type="nucleotide sequence ID" value="NZ_BBWV01000001.1"/>
</dbReference>
<evidence type="ECO:0000313" key="2">
    <source>
        <dbReference type="EMBL" id="GAO42729.1"/>
    </source>
</evidence>
<feature type="domain" description="N-acetyltransferase" evidence="1">
    <location>
        <begin position="14"/>
        <end position="172"/>
    </location>
</feature>
<accession>A0A0E9MYQ6</accession>
<gene>
    <name evidence="2" type="ORF">FPE01S_01_17470</name>
</gene>
<comment type="caution">
    <text evidence="2">The sequence shown here is derived from an EMBL/GenBank/DDBJ whole genome shotgun (WGS) entry which is preliminary data.</text>
</comment>
<dbReference type="SUPFAM" id="SSF55729">
    <property type="entry name" value="Acyl-CoA N-acyltransferases (Nat)"/>
    <property type="match status" value="1"/>
</dbReference>
<dbReference type="Gene3D" id="3.40.630.30">
    <property type="match status" value="1"/>
</dbReference>
<dbReference type="EMBL" id="BBWV01000001">
    <property type="protein sequence ID" value="GAO42729.1"/>
    <property type="molecule type" value="Genomic_DNA"/>
</dbReference>
<evidence type="ECO:0000313" key="3">
    <source>
        <dbReference type="Proteomes" id="UP000033121"/>
    </source>
</evidence>
<name>A0A0E9MYQ6_9BACT</name>
<protein>
    <recommendedName>
        <fullName evidence="1">N-acetyltransferase domain-containing protein</fullName>
    </recommendedName>
</protein>
<dbReference type="InterPro" id="IPR000182">
    <property type="entry name" value="GNAT_dom"/>
</dbReference>
<dbReference type="GO" id="GO:0016747">
    <property type="term" value="F:acyltransferase activity, transferring groups other than amino-acyl groups"/>
    <property type="evidence" value="ECO:0007669"/>
    <property type="project" value="InterPro"/>
</dbReference>
<organism evidence="2 3">
    <name type="scientific">Flavihumibacter petaseus NBRC 106054</name>
    <dbReference type="NCBI Taxonomy" id="1220578"/>
    <lineage>
        <taxon>Bacteria</taxon>
        <taxon>Pseudomonadati</taxon>
        <taxon>Bacteroidota</taxon>
        <taxon>Chitinophagia</taxon>
        <taxon>Chitinophagales</taxon>
        <taxon>Chitinophagaceae</taxon>
        <taxon>Flavihumibacter</taxon>
    </lineage>
</organism>
<reference evidence="2 3" key="1">
    <citation type="submission" date="2015-04" db="EMBL/GenBank/DDBJ databases">
        <title>Whole genome shotgun sequence of Flavihumibacter petaseus NBRC 106054.</title>
        <authorList>
            <person name="Miyazawa S."/>
            <person name="Hosoyama A."/>
            <person name="Hashimoto M."/>
            <person name="Noguchi M."/>
            <person name="Tsuchikane K."/>
            <person name="Ohji S."/>
            <person name="Yamazoe A."/>
            <person name="Ichikawa N."/>
            <person name="Kimura A."/>
            <person name="Fujita N."/>
        </authorList>
    </citation>
    <scope>NUCLEOTIDE SEQUENCE [LARGE SCALE GENOMIC DNA]</scope>
    <source>
        <strain evidence="2 3">NBRC 106054</strain>
    </source>
</reference>
<sequence length="184" mass="21172">MNFSIQPVLEDEIVMLVPLQEPDFESLYGVASDPRIWEQHPNKDRWKEDVFRNYFEGAMQSGGAFKIIDKSSGKLAGSTRIYDYNEEGNSILIGYTFIGTEFWGKGLNPAAKALLLNYLFQYVPRVYFHIGSHNIRSQVAIGRLGAMKVGEQEVAYYGEAPKLNFVYCIEREDWQKRQQQQSEV</sequence>
<dbReference type="InterPro" id="IPR016181">
    <property type="entry name" value="Acyl_CoA_acyltransferase"/>
</dbReference>
<dbReference type="PANTHER" id="PTHR43610:SF1">
    <property type="entry name" value="N-ACETYLTRANSFERASE DOMAIN-CONTAINING PROTEIN"/>
    <property type="match status" value="1"/>
</dbReference>
<evidence type="ECO:0000259" key="1">
    <source>
        <dbReference type="PROSITE" id="PS51186"/>
    </source>
</evidence>
<dbReference type="Pfam" id="PF13302">
    <property type="entry name" value="Acetyltransf_3"/>
    <property type="match status" value="1"/>
</dbReference>
<keyword evidence="3" id="KW-1185">Reference proteome</keyword>
<dbReference type="PANTHER" id="PTHR43610">
    <property type="entry name" value="BLL6696 PROTEIN"/>
    <property type="match status" value="1"/>
</dbReference>